<dbReference type="Gene3D" id="3.40.50.1110">
    <property type="entry name" value="SGNH hydrolase"/>
    <property type="match status" value="1"/>
</dbReference>
<name>A0ABP7KHI4_9MICO</name>
<dbReference type="RefSeq" id="WP_345065314.1">
    <property type="nucleotide sequence ID" value="NZ_BAABCN010000003.1"/>
</dbReference>
<comment type="caution">
    <text evidence="2">The sequence shown here is derived from an EMBL/GenBank/DDBJ whole genome shotgun (WGS) entry which is preliminary data.</text>
</comment>
<gene>
    <name evidence="2" type="ORF">GCM10022381_18110</name>
</gene>
<dbReference type="Proteomes" id="UP001501803">
    <property type="component" value="Unassembled WGS sequence"/>
</dbReference>
<evidence type="ECO:0000259" key="1">
    <source>
        <dbReference type="Pfam" id="PF19040"/>
    </source>
</evidence>
<keyword evidence="3" id="KW-1185">Reference proteome</keyword>
<feature type="domain" description="SGNH" evidence="1">
    <location>
        <begin position="24"/>
        <end position="161"/>
    </location>
</feature>
<sequence>MLGITLAGCSAPEGAHTPQAPQLGTASLDPGVKDMTVLVVGDSLARAFGSGMSEVVSDRNVTVVNAAIGGCGIMLPSQQMVNNVLTDATECNQWPTEWPALLEQYQPDVVYLTTAFWDAAKQMIDDSGEPKNFEDAAFRLRYAQNVDQVLSILTSTGATVYMDNMAHDTNYEAQVDAVTRNADAGLTVKLIDVYGQMCVSTGDCPWLINGIKVLDETGHPAGESRDRLARFILNQMKAGLTEGSK</sequence>
<dbReference type="InterPro" id="IPR043968">
    <property type="entry name" value="SGNH"/>
</dbReference>
<evidence type="ECO:0000313" key="3">
    <source>
        <dbReference type="Proteomes" id="UP001501803"/>
    </source>
</evidence>
<dbReference type="Pfam" id="PF19040">
    <property type="entry name" value="SGNH"/>
    <property type="match status" value="1"/>
</dbReference>
<evidence type="ECO:0000313" key="2">
    <source>
        <dbReference type="EMBL" id="GAA3875795.1"/>
    </source>
</evidence>
<dbReference type="InterPro" id="IPR036514">
    <property type="entry name" value="SGNH_hydro_sf"/>
</dbReference>
<dbReference type="SUPFAM" id="SSF52266">
    <property type="entry name" value="SGNH hydrolase"/>
    <property type="match status" value="1"/>
</dbReference>
<proteinExistence type="predicted"/>
<reference evidence="3" key="1">
    <citation type="journal article" date="2019" name="Int. J. Syst. Evol. Microbiol.">
        <title>The Global Catalogue of Microorganisms (GCM) 10K type strain sequencing project: providing services to taxonomists for standard genome sequencing and annotation.</title>
        <authorList>
            <consortium name="The Broad Institute Genomics Platform"/>
            <consortium name="The Broad Institute Genome Sequencing Center for Infectious Disease"/>
            <person name="Wu L."/>
            <person name="Ma J."/>
        </authorList>
    </citation>
    <scope>NUCLEOTIDE SEQUENCE [LARGE SCALE GENOMIC DNA]</scope>
    <source>
        <strain evidence="3">JCM 17021</strain>
    </source>
</reference>
<accession>A0ABP7KHI4</accession>
<dbReference type="EMBL" id="BAABCN010000003">
    <property type="protein sequence ID" value="GAA3875795.1"/>
    <property type="molecule type" value="Genomic_DNA"/>
</dbReference>
<organism evidence="2 3">
    <name type="scientific">Leifsonia kafniensis</name>
    <dbReference type="NCBI Taxonomy" id="475957"/>
    <lineage>
        <taxon>Bacteria</taxon>
        <taxon>Bacillati</taxon>
        <taxon>Actinomycetota</taxon>
        <taxon>Actinomycetes</taxon>
        <taxon>Micrococcales</taxon>
        <taxon>Microbacteriaceae</taxon>
        <taxon>Leifsonia</taxon>
    </lineage>
</organism>
<protein>
    <recommendedName>
        <fullName evidence="1">SGNH domain-containing protein</fullName>
    </recommendedName>
</protein>